<dbReference type="PANTHER" id="PTHR10996:SF178">
    <property type="entry name" value="2-HYDROXYACID DEHYDROGENASE YGL185C-RELATED"/>
    <property type="match status" value="1"/>
</dbReference>
<dbReference type="GO" id="GO:0005829">
    <property type="term" value="C:cytosol"/>
    <property type="evidence" value="ECO:0007669"/>
    <property type="project" value="TreeGrafter"/>
</dbReference>
<dbReference type="EMBL" id="JQBM01000004">
    <property type="protein sequence ID" value="KRN45969.1"/>
    <property type="molecule type" value="Genomic_DNA"/>
</dbReference>
<evidence type="ECO:0000256" key="3">
    <source>
        <dbReference type="ARBA" id="ARBA00023027"/>
    </source>
</evidence>
<dbReference type="FunFam" id="3.40.50.720:FF:000203">
    <property type="entry name" value="D-3-phosphoglycerate dehydrogenase (SerA)"/>
    <property type="match status" value="1"/>
</dbReference>
<name>A0A0R2GZ29_WEIVI</name>
<keyword evidence="3" id="KW-0520">NAD</keyword>
<dbReference type="InterPro" id="IPR050223">
    <property type="entry name" value="D-isomer_2-hydroxyacid_DH"/>
</dbReference>
<organism evidence="7 8">
    <name type="scientific">Weissella viridescens</name>
    <name type="common">Lactobacillus viridescens</name>
    <dbReference type="NCBI Taxonomy" id="1629"/>
    <lineage>
        <taxon>Bacteria</taxon>
        <taxon>Bacillati</taxon>
        <taxon>Bacillota</taxon>
        <taxon>Bacilli</taxon>
        <taxon>Lactobacillales</taxon>
        <taxon>Lactobacillaceae</taxon>
        <taxon>Weissella</taxon>
    </lineage>
</organism>
<evidence type="ECO:0000256" key="1">
    <source>
        <dbReference type="ARBA" id="ARBA00005854"/>
    </source>
</evidence>
<dbReference type="PROSITE" id="PS00671">
    <property type="entry name" value="D_2_HYDROXYACID_DH_3"/>
    <property type="match status" value="1"/>
</dbReference>
<dbReference type="GO" id="GO:0016618">
    <property type="term" value="F:hydroxypyruvate reductase [NAD(P)H] activity"/>
    <property type="evidence" value="ECO:0007669"/>
    <property type="project" value="TreeGrafter"/>
</dbReference>
<comment type="similarity">
    <text evidence="1 4">Belongs to the D-isomer specific 2-hydroxyacid dehydrogenase family.</text>
</comment>
<evidence type="ECO:0000259" key="6">
    <source>
        <dbReference type="Pfam" id="PF02826"/>
    </source>
</evidence>
<dbReference type="InterPro" id="IPR006139">
    <property type="entry name" value="D-isomer_2_OHA_DH_cat_dom"/>
</dbReference>
<dbReference type="PROSITE" id="PS00065">
    <property type="entry name" value="D_2_HYDROXYACID_DH_1"/>
    <property type="match status" value="1"/>
</dbReference>
<dbReference type="Pfam" id="PF00389">
    <property type="entry name" value="2-Hacid_dh"/>
    <property type="match status" value="1"/>
</dbReference>
<dbReference type="GO" id="GO:0051287">
    <property type="term" value="F:NAD binding"/>
    <property type="evidence" value="ECO:0007669"/>
    <property type="project" value="InterPro"/>
</dbReference>
<dbReference type="AlphaFoldDB" id="A0A0R2GZ29"/>
<evidence type="ECO:0000259" key="5">
    <source>
        <dbReference type="Pfam" id="PF00389"/>
    </source>
</evidence>
<dbReference type="InterPro" id="IPR036291">
    <property type="entry name" value="NAD(P)-bd_dom_sf"/>
</dbReference>
<dbReference type="Proteomes" id="UP000051992">
    <property type="component" value="Unassembled WGS sequence"/>
</dbReference>
<accession>A0A0R2GZ29</accession>
<feature type="domain" description="D-isomer specific 2-hydroxyacid dehydrogenase NAD-binding" evidence="6">
    <location>
        <begin position="108"/>
        <end position="286"/>
    </location>
</feature>
<evidence type="ECO:0000256" key="4">
    <source>
        <dbReference type="RuleBase" id="RU003719"/>
    </source>
</evidence>
<evidence type="ECO:0000313" key="8">
    <source>
        <dbReference type="Proteomes" id="UP000051992"/>
    </source>
</evidence>
<feature type="domain" description="D-isomer specific 2-hydroxyacid dehydrogenase catalytic" evidence="5">
    <location>
        <begin position="6"/>
        <end position="317"/>
    </location>
</feature>
<dbReference type="InterPro" id="IPR029752">
    <property type="entry name" value="D-isomer_DH_CS1"/>
</dbReference>
<dbReference type="PATRIC" id="fig|1629.5.peg.1325"/>
<comment type="caution">
    <text evidence="7">The sequence shown here is derived from an EMBL/GenBank/DDBJ whole genome shotgun (WGS) entry which is preliminary data.</text>
</comment>
<dbReference type="OrthoDB" id="9805416at2"/>
<dbReference type="SUPFAM" id="SSF52283">
    <property type="entry name" value="Formate/glycerate dehydrogenase catalytic domain-like"/>
    <property type="match status" value="1"/>
</dbReference>
<keyword evidence="8" id="KW-1185">Reference proteome</keyword>
<reference evidence="7 8" key="1">
    <citation type="journal article" date="2015" name="Genome Announc.">
        <title>Expanding the biotechnology potential of lactobacilli through comparative genomics of 213 strains and associated genera.</title>
        <authorList>
            <person name="Sun Z."/>
            <person name="Harris H.M."/>
            <person name="McCann A."/>
            <person name="Guo C."/>
            <person name="Argimon S."/>
            <person name="Zhang W."/>
            <person name="Yang X."/>
            <person name="Jeffery I.B."/>
            <person name="Cooney J.C."/>
            <person name="Kagawa T.F."/>
            <person name="Liu W."/>
            <person name="Song Y."/>
            <person name="Salvetti E."/>
            <person name="Wrobel A."/>
            <person name="Rasinkangas P."/>
            <person name="Parkhill J."/>
            <person name="Rea M.C."/>
            <person name="O'Sullivan O."/>
            <person name="Ritari J."/>
            <person name="Douillard F.P."/>
            <person name="Paul Ross R."/>
            <person name="Yang R."/>
            <person name="Briner A.E."/>
            <person name="Felis G.E."/>
            <person name="de Vos W.M."/>
            <person name="Barrangou R."/>
            <person name="Klaenhammer T.R."/>
            <person name="Caufield P.W."/>
            <person name="Cui Y."/>
            <person name="Zhang H."/>
            <person name="O'Toole P.W."/>
        </authorList>
    </citation>
    <scope>NUCLEOTIDE SEQUENCE [LARGE SCALE GENOMIC DNA]</scope>
    <source>
        <strain evidence="7 8">DSM 20410</strain>
    </source>
</reference>
<evidence type="ECO:0000313" key="7">
    <source>
        <dbReference type="EMBL" id="KRN45969.1"/>
    </source>
</evidence>
<dbReference type="RefSeq" id="WP_057746826.1">
    <property type="nucleotide sequence ID" value="NZ_CBDALH010000010.1"/>
</dbReference>
<evidence type="ECO:0000256" key="2">
    <source>
        <dbReference type="ARBA" id="ARBA00023002"/>
    </source>
</evidence>
<keyword evidence="2 4" id="KW-0560">Oxidoreductase</keyword>
<dbReference type="GO" id="GO:0030267">
    <property type="term" value="F:glyoxylate reductase (NADPH) activity"/>
    <property type="evidence" value="ECO:0007669"/>
    <property type="project" value="TreeGrafter"/>
</dbReference>
<dbReference type="InterPro" id="IPR029753">
    <property type="entry name" value="D-isomer_DH_CS"/>
</dbReference>
<dbReference type="Pfam" id="PF02826">
    <property type="entry name" value="2-Hacid_dh_C"/>
    <property type="match status" value="1"/>
</dbReference>
<dbReference type="SUPFAM" id="SSF51735">
    <property type="entry name" value="NAD(P)-binding Rossmann-fold domains"/>
    <property type="match status" value="1"/>
</dbReference>
<protein>
    <submittedName>
        <fullName evidence="7">Glyoxylate reductase</fullName>
    </submittedName>
</protein>
<dbReference type="PANTHER" id="PTHR10996">
    <property type="entry name" value="2-HYDROXYACID DEHYDROGENASE-RELATED"/>
    <property type="match status" value="1"/>
</dbReference>
<dbReference type="PROSITE" id="PS00670">
    <property type="entry name" value="D_2_HYDROXYACID_DH_2"/>
    <property type="match status" value="1"/>
</dbReference>
<dbReference type="InterPro" id="IPR006140">
    <property type="entry name" value="D-isomer_DH_NAD-bd"/>
</dbReference>
<sequence length="320" mass="34590">MTKPKVLFTGELTPAVVETLSQDFEVTYPKDHPYTRAELLAALPGQEALVFFGYQVDQELVDAGKDLKVIATCSVGFDHIDLNYTREKGIVVANTPESVRVPTAEMALALMLDVTRNIMPLDDKMHAGEWTPMTNPANHATSVQGKTLGIFGMGRIGKTMAQFGQMLGMNVIYHNRHQLAPEAETAANVKYVTFEELVQQADVLSLHAPATTETTHIINADVFKQMKNSAFLINVARGALVNTSDLADALKQHEIAGAGLDVFENEPEVPMALTGFNNVVMTPHAGTGTVEAQTAIFEEAVSNVRAALAGQPTNVVNGMK</sequence>
<gene>
    <name evidence="7" type="ORF">IV50_GL001312</name>
</gene>
<proteinExistence type="inferred from homology"/>
<dbReference type="Gene3D" id="3.40.50.720">
    <property type="entry name" value="NAD(P)-binding Rossmann-like Domain"/>
    <property type="match status" value="2"/>
</dbReference>